<dbReference type="InterPro" id="IPR008778">
    <property type="entry name" value="Pirin_C_dom"/>
</dbReference>
<gene>
    <name evidence="5" type="ORF">GCM10009547_41670</name>
</gene>
<evidence type="ECO:0000256" key="1">
    <source>
        <dbReference type="ARBA" id="ARBA00008416"/>
    </source>
</evidence>
<dbReference type="PANTHER" id="PTHR13903:SF8">
    <property type="entry name" value="PIRIN"/>
    <property type="match status" value="1"/>
</dbReference>
<comment type="similarity">
    <text evidence="1 2">Belongs to the pirin family.</text>
</comment>
<sequence length="290" mass="31502">MTVRRALPQRSRSLIGAWCFVDHYGPDDVAVTGGMVLPGHPHTGLQTVSWLFAGELEHRDTSGAHQVVRPGEVNLMTAGSGIAHSEFSTPNTSLLHGAQLWVALPESHRNTERRLDHYAPTPFDVDGARVNVFLGALFGTSSPVPTFTALTGAEVVLPAGATLEIPVPRTHEHGLLCDTGTVTAEAPGGTVTATRGEIAFVPTGADGIRVRAGNVPTRFLVLGGEPFGEQIVMWWNFVGRSHEEIVEFREEWQRQHAHPTDDGRFGRFPAAWTHTLPAPELPNVRMRLRG</sequence>
<protein>
    <submittedName>
        <fullName evidence="5">Pirin family protein</fullName>
    </submittedName>
</protein>
<dbReference type="InterPro" id="IPR003829">
    <property type="entry name" value="Pirin_N_dom"/>
</dbReference>
<evidence type="ECO:0000259" key="3">
    <source>
        <dbReference type="Pfam" id="PF02678"/>
    </source>
</evidence>
<dbReference type="EMBL" id="BAAAHE010000044">
    <property type="protein sequence ID" value="GAA0633381.1"/>
    <property type="molecule type" value="Genomic_DNA"/>
</dbReference>
<proteinExistence type="inferred from homology"/>
<keyword evidence="6" id="KW-1185">Reference proteome</keyword>
<accession>A0ABN1H8Q6</accession>
<dbReference type="InterPro" id="IPR011051">
    <property type="entry name" value="RmlC_Cupin_sf"/>
</dbReference>
<dbReference type="Pfam" id="PF02678">
    <property type="entry name" value="Pirin"/>
    <property type="match status" value="1"/>
</dbReference>
<dbReference type="CDD" id="cd02247">
    <property type="entry name" value="cupin_pirin_C"/>
    <property type="match status" value="1"/>
</dbReference>
<reference evidence="5 6" key="1">
    <citation type="journal article" date="2019" name="Int. J. Syst. Evol. Microbiol.">
        <title>The Global Catalogue of Microorganisms (GCM) 10K type strain sequencing project: providing services to taxonomists for standard genome sequencing and annotation.</title>
        <authorList>
            <consortium name="The Broad Institute Genomics Platform"/>
            <consortium name="The Broad Institute Genome Sequencing Center for Infectious Disease"/>
            <person name="Wu L."/>
            <person name="Ma J."/>
        </authorList>
    </citation>
    <scope>NUCLEOTIDE SEQUENCE [LARGE SCALE GENOMIC DNA]</scope>
    <source>
        <strain evidence="5 6">JCM 10671</strain>
    </source>
</reference>
<evidence type="ECO:0000313" key="5">
    <source>
        <dbReference type="EMBL" id="GAA0633381.1"/>
    </source>
</evidence>
<feature type="domain" description="Pirin C-terminal" evidence="4">
    <location>
        <begin position="154"/>
        <end position="255"/>
    </location>
</feature>
<dbReference type="CDD" id="cd02909">
    <property type="entry name" value="cupin_pirin_N"/>
    <property type="match status" value="1"/>
</dbReference>
<dbReference type="Pfam" id="PF05726">
    <property type="entry name" value="Pirin_C"/>
    <property type="match status" value="1"/>
</dbReference>
<dbReference type="PIRSF" id="PIRSF006232">
    <property type="entry name" value="Pirin"/>
    <property type="match status" value="1"/>
</dbReference>
<dbReference type="Proteomes" id="UP001500957">
    <property type="component" value="Unassembled WGS sequence"/>
</dbReference>
<dbReference type="InterPro" id="IPR012093">
    <property type="entry name" value="Pirin"/>
</dbReference>
<feature type="domain" description="Pirin N-terminal" evidence="3">
    <location>
        <begin position="3"/>
        <end position="102"/>
    </location>
</feature>
<dbReference type="SUPFAM" id="SSF51182">
    <property type="entry name" value="RmlC-like cupins"/>
    <property type="match status" value="1"/>
</dbReference>
<evidence type="ECO:0000313" key="6">
    <source>
        <dbReference type="Proteomes" id="UP001500957"/>
    </source>
</evidence>
<dbReference type="Gene3D" id="2.60.120.10">
    <property type="entry name" value="Jelly Rolls"/>
    <property type="match status" value="2"/>
</dbReference>
<dbReference type="InterPro" id="IPR014710">
    <property type="entry name" value="RmlC-like_jellyroll"/>
</dbReference>
<comment type="caution">
    <text evidence="5">The sequence shown here is derived from an EMBL/GenBank/DDBJ whole genome shotgun (WGS) entry which is preliminary data.</text>
</comment>
<dbReference type="PANTHER" id="PTHR13903">
    <property type="entry name" value="PIRIN-RELATED"/>
    <property type="match status" value="1"/>
</dbReference>
<evidence type="ECO:0000256" key="2">
    <source>
        <dbReference type="RuleBase" id="RU003457"/>
    </source>
</evidence>
<name>A0ABN1H8Q6_9ACTN</name>
<organism evidence="5 6">
    <name type="scientific">Sporichthya brevicatena</name>
    <dbReference type="NCBI Taxonomy" id="171442"/>
    <lineage>
        <taxon>Bacteria</taxon>
        <taxon>Bacillati</taxon>
        <taxon>Actinomycetota</taxon>
        <taxon>Actinomycetes</taxon>
        <taxon>Sporichthyales</taxon>
        <taxon>Sporichthyaceae</taxon>
        <taxon>Sporichthya</taxon>
    </lineage>
</organism>
<evidence type="ECO:0000259" key="4">
    <source>
        <dbReference type="Pfam" id="PF05726"/>
    </source>
</evidence>